<reference evidence="2 3" key="1">
    <citation type="journal article" date="2023" name="G3 (Bethesda)">
        <title>A chromosome-length genome assembly and annotation of blackberry (Rubus argutus, cv. 'Hillquist').</title>
        <authorList>
            <person name="Bruna T."/>
            <person name="Aryal R."/>
            <person name="Dudchenko O."/>
            <person name="Sargent D.J."/>
            <person name="Mead D."/>
            <person name="Buti M."/>
            <person name="Cavallini A."/>
            <person name="Hytonen T."/>
            <person name="Andres J."/>
            <person name="Pham M."/>
            <person name="Weisz D."/>
            <person name="Mascagni F."/>
            <person name="Usai G."/>
            <person name="Natali L."/>
            <person name="Bassil N."/>
            <person name="Fernandez G.E."/>
            <person name="Lomsadze A."/>
            <person name="Armour M."/>
            <person name="Olukolu B."/>
            <person name="Poorten T."/>
            <person name="Britton C."/>
            <person name="Davik J."/>
            <person name="Ashrafi H."/>
            <person name="Aiden E.L."/>
            <person name="Borodovsky M."/>
            <person name="Worthington M."/>
        </authorList>
    </citation>
    <scope>NUCLEOTIDE SEQUENCE [LARGE SCALE GENOMIC DNA]</scope>
    <source>
        <strain evidence="2">PI 553951</strain>
    </source>
</reference>
<organism evidence="2 3">
    <name type="scientific">Rubus argutus</name>
    <name type="common">Southern blackberry</name>
    <dbReference type="NCBI Taxonomy" id="59490"/>
    <lineage>
        <taxon>Eukaryota</taxon>
        <taxon>Viridiplantae</taxon>
        <taxon>Streptophyta</taxon>
        <taxon>Embryophyta</taxon>
        <taxon>Tracheophyta</taxon>
        <taxon>Spermatophyta</taxon>
        <taxon>Magnoliopsida</taxon>
        <taxon>eudicotyledons</taxon>
        <taxon>Gunneridae</taxon>
        <taxon>Pentapetalae</taxon>
        <taxon>rosids</taxon>
        <taxon>fabids</taxon>
        <taxon>Rosales</taxon>
        <taxon>Rosaceae</taxon>
        <taxon>Rosoideae</taxon>
        <taxon>Rosoideae incertae sedis</taxon>
        <taxon>Rubus</taxon>
    </lineage>
</organism>
<protein>
    <submittedName>
        <fullName evidence="2">Uncharacterized protein</fullName>
    </submittedName>
</protein>
<dbReference type="Proteomes" id="UP001457282">
    <property type="component" value="Unassembled WGS sequence"/>
</dbReference>
<evidence type="ECO:0000313" key="2">
    <source>
        <dbReference type="EMBL" id="KAK9919288.1"/>
    </source>
</evidence>
<evidence type="ECO:0000313" key="3">
    <source>
        <dbReference type="Proteomes" id="UP001457282"/>
    </source>
</evidence>
<accession>A0AAW1W650</accession>
<dbReference type="AlphaFoldDB" id="A0AAW1W650"/>
<feature type="compositionally biased region" description="Polar residues" evidence="1">
    <location>
        <begin position="17"/>
        <end position="31"/>
    </location>
</feature>
<name>A0AAW1W650_RUBAR</name>
<proteinExistence type="predicted"/>
<gene>
    <name evidence="2" type="ORF">M0R45_027895</name>
</gene>
<keyword evidence="3" id="KW-1185">Reference proteome</keyword>
<evidence type="ECO:0000256" key="1">
    <source>
        <dbReference type="SAM" id="MobiDB-lite"/>
    </source>
</evidence>
<sequence length="75" mass="8426">MSGSRVLLTYKRKRQSRSGLLQENGGHNSPSVAPEDTALSRPTCKFILLIRMHQKIMKQTLRNAVYVLCALLVVT</sequence>
<comment type="caution">
    <text evidence="2">The sequence shown here is derived from an EMBL/GenBank/DDBJ whole genome shotgun (WGS) entry which is preliminary data.</text>
</comment>
<feature type="region of interest" description="Disordered" evidence="1">
    <location>
        <begin position="12"/>
        <end position="37"/>
    </location>
</feature>
<dbReference type="EMBL" id="JBEDUW010000006">
    <property type="protein sequence ID" value="KAK9919288.1"/>
    <property type="molecule type" value="Genomic_DNA"/>
</dbReference>